<sequence>MEQNCPVTSTVSNPVESPKPPPSSCGSASSPKVDRESPEPNCAICLGKTENKSFTDSCLHQFCFNCLLKWSKVKAECPLCKQSFKSIIHNVRSNEEYEEYHVEVGREPPQYWQEVESNVVHFRYSTTLTPERQRERFLNSIVGVGPFFFGHDAIPNQRVNRRTNNRRRYAGTGDFRAAVYRDNLWVNQLPDVTGRYRDCTPEFYRLNPAQAHRLVPWLNRELNVLRVPSSHLMMVVDLILNLLTQHPINSVEFESRLSPHIGANTHHFLHEFYAFARSPYDMVGFDQSADYQHRPSFATEVQAIDSDSSDSDMIVLSPSVNNSVPLFPPRPPTPGPNAAEPFPVIQGLNDIQPLNLSASSSRPHQRLSPIAGPSSVVDEDFILMITRELQNPTYSHLDRVNTIRTYPPLPGSSREIPCQTVDSDSDDCVIVGYVKPRHERTPEIITLNSDVETVDEVERGSESVDDSLKYLLSSSSSSSISKTSDTSDSEYVPHPPTHKKKVTPKRKKPRKPHSSSDEGDSAEVRRRRIPSSDSDSESESAKHKRNKSKGKRKRIVSPRESSDDSKIDRIRSKNRKSRKEVWRIVRKQEPETDHDYSLDCYDPPYTEDEWASLSSDRPKLRSIVITKSAGSSGQREASYSSVASSSRSSSHYHDCKHRRHKSHKCDIRKRKDKRRSESSSPVRLTKGKKSKRKRSYRNDDSSS</sequence>
<evidence type="ECO:0000256" key="3">
    <source>
        <dbReference type="ARBA" id="ARBA00022679"/>
    </source>
</evidence>
<dbReference type="InterPro" id="IPR013083">
    <property type="entry name" value="Znf_RING/FYVE/PHD"/>
</dbReference>
<dbReference type="PROSITE" id="PS50089">
    <property type="entry name" value="ZF_RING_2"/>
    <property type="match status" value="1"/>
</dbReference>
<keyword evidence="4" id="KW-0479">Metal-binding</keyword>
<feature type="region of interest" description="Disordered" evidence="16">
    <location>
        <begin position="625"/>
        <end position="703"/>
    </location>
</feature>
<feature type="compositionally biased region" description="Basic and acidic residues" evidence="16">
    <location>
        <begin position="560"/>
        <end position="571"/>
    </location>
</feature>
<keyword evidence="7" id="KW-0862">Zinc</keyword>
<feature type="domain" description="RING-type" evidence="17">
    <location>
        <begin position="42"/>
        <end position="81"/>
    </location>
</feature>
<evidence type="ECO:0000256" key="2">
    <source>
        <dbReference type="ARBA" id="ARBA00012483"/>
    </source>
</evidence>
<dbReference type="EC" id="2.3.2.27" evidence="2"/>
<feature type="compositionally biased region" description="Polar residues" evidence="16">
    <location>
        <begin position="628"/>
        <end position="637"/>
    </location>
</feature>
<keyword evidence="9" id="KW-0804">Transcription</keyword>
<comment type="catalytic activity">
    <reaction evidence="1">
        <text>S-ubiquitinyl-[E2 ubiquitin-conjugating enzyme]-L-cysteine + [acceptor protein]-L-lysine = [E2 ubiquitin-conjugating enzyme]-L-cysteine + N(6)-ubiquitinyl-[acceptor protein]-L-lysine.</text>
        <dbReference type="EC" id="2.3.2.27"/>
    </reaction>
</comment>
<keyword evidence="6" id="KW-0833">Ubl conjugation pathway</keyword>
<dbReference type="PANTHER" id="PTHR46077">
    <property type="entry name" value="E3 UBIQUITIN-PROTEIN LIGASE TOPORS"/>
    <property type="match status" value="1"/>
</dbReference>
<dbReference type="GO" id="GO:0061630">
    <property type="term" value="F:ubiquitin protein ligase activity"/>
    <property type="evidence" value="ECO:0007669"/>
    <property type="project" value="UniProtKB-EC"/>
</dbReference>
<evidence type="ECO:0000256" key="11">
    <source>
        <dbReference type="ARBA" id="ARBA00076856"/>
    </source>
</evidence>
<organism evidence="18 19">
    <name type="scientific">Gryllus longicercus</name>
    <dbReference type="NCBI Taxonomy" id="2509291"/>
    <lineage>
        <taxon>Eukaryota</taxon>
        <taxon>Metazoa</taxon>
        <taxon>Ecdysozoa</taxon>
        <taxon>Arthropoda</taxon>
        <taxon>Hexapoda</taxon>
        <taxon>Insecta</taxon>
        <taxon>Pterygota</taxon>
        <taxon>Neoptera</taxon>
        <taxon>Polyneoptera</taxon>
        <taxon>Orthoptera</taxon>
        <taxon>Ensifera</taxon>
        <taxon>Gryllidea</taxon>
        <taxon>Grylloidea</taxon>
        <taxon>Gryllidae</taxon>
        <taxon>Gryllinae</taxon>
        <taxon>Gryllus</taxon>
    </lineage>
</organism>
<dbReference type="FunFam" id="3.30.40.10:FF:000136">
    <property type="entry name" value="E3 ubiquitin-protein ligase Topors"/>
    <property type="match status" value="1"/>
</dbReference>
<keyword evidence="3" id="KW-0808">Transferase</keyword>
<dbReference type="InterPro" id="IPR058745">
    <property type="entry name" value="PWI_Topors"/>
</dbReference>
<dbReference type="PANTHER" id="PTHR46077:SF1">
    <property type="entry name" value="TOP1 BINDING ARGININE_SERINE RICH PROTEIN, E3 UBIQUITIN LIGASE"/>
    <property type="match status" value="1"/>
</dbReference>
<evidence type="ECO:0000256" key="16">
    <source>
        <dbReference type="SAM" id="MobiDB-lite"/>
    </source>
</evidence>
<evidence type="ECO:0000256" key="1">
    <source>
        <dbReference type="ARBA" id="ARBA00000900"/>
    </source>
</evidence>
<dbReference type="InterPro" id="IPR058746">
    <property type="entry name" value="Znf_RING-type_Topors"/>
</dbReference>
<dbReference type="InterPro" id="IPR017907">
    <property type="entry name" value="Znf_RING_CS"/>
</dbReference>
<reference evidence="18 19" key="1">
    <citation type="submission" date="2024-03" db="EMBL/GenBank/DDBJ databases">
        <title>The genome assembly and annotation of the cricket Gryllus longicercus Weissman &amp; Gray.</title>
        <authorList>
            <person name="Szrajer S."/>
            <person name="Gray D."/>
            <person name="Ylla G."/>
        </authorList>
    </citation>
    <scope>NUCLEOTIDE SEQUENCE [LARGE SCALE GENOMIC DNA]</scope>
    <source>
        <strain evidence="18">DAG 2021-001</strain>
        <tissue evidence="18">Whole body minus gut</tissue>
    </source>
</reference>
<feature type="compositionally biased region" description="Basic and acidic residues" evidence="16">
    <location>
        <begin position="579"/>
        <end position="597"/>
    </location>
</feature>
<evidence type="ECO:0000256" key="8">
    <source>
        <dbReference type="ARBA" id="ARBA00023015"/>
    </source>
</evidence>
<dbReference type="AlphaFoldDB" id="A0AAN9W1X5"/>
<evidence type="ECO:0000256" key="5">
    <source>
        <dbReference type="ARBA" id="ARBA00022771"/>
    </source>
</evidence>
<feature type="region of interest" description="Disordered" evidence="16">
    <location>
        <begin position="474"/>
        <end position="600"/>
    </location>
</feature>
<keyword evidence="19" id="KW-1185">Reference proteome</keyword>
<accession>A0AAN9W1X5</accession>
<dbReference type="CDD" id="cd16574">
    <property type="entry name" value="RING-HC_Topors"/>
    <property type="match status" value="1"/>
</dbReference>
<feature type="compositionally biased region" description="Basic residues" evidence="16">
    <location>
        <begin position="685"/>
        <end position="695"/>
    </location>
</feature>
<proteinExistence type="predicted"/>
<dbReference type="Gene3D" id="3.30.40.10">
    <property type="entry name" value="Zinc/RING finger domain, C3HC4 (zinc finger)"/>
    <property type="match status" value="1"/>
</dbReference>
<evidence type="ECO:0000256" key="12">
    <source>
        <dbReference type="ARBA" id="ARBA00076940"/>
    </source>
</evidence>
<dbReference type="SUPFAM" id="SSF57850">
    <property type="entry name" value="RING/U-box"/>
    <property type="match status" value="1"/>
</dbReference>
<evidence type="ECO:0000313" key="19">
    <source>
        <dbReference type="Proteomes" id="UP001378592"/>
    </source>
</evidence>
<dbReference type="GO" id="GO:0006513">
    <property type="term" value="P:protein monoubiquitination"/>
    <property type="evidence" value="ECO:0007669"/>
    <property type="project" value="TreeGrafter"/>
</dbReference>
<comment type="caution">
    <text evidence="18">The sequence shown here is derived from an EMBL/GenBank/DDBJ whole genome shotgun (WGS) entry which is preliminary data.</text>
</comment>
<dbReference type="SMART" id="SM00184">
    <property type="entry name" value="RING"/>
    <property type="match status" value="1"/>
</dbReference>
<feature type="compositionally biased region" description="Basic residues" evidence="16">
    <location>
        <begin position="654"/>
        <end position="673"/>
    </location>
</feature>
<evidence type="ECO:0000256" key="14">
    <source>
        <dbReference type="ARBA" id="ARBA00079184"/>
    </source>
</evidence>
<gene>
    <name evidence="18" type="ORF">R5R35_012112</name>
</gene>
<dbReference type="InterPro" id="IPR018957">
    <property type="entry name" value="Znf_C3HC4_RING-type"/>
</dbReference>
<evidence type="ECO:0000256" key="6">
    <source>
        <dbReference type="ARBA" id="ARBA00022786"/>
    </source>
</evidence>
<keyword evidence="5 15" id="KW-0863">Zinc-finger</keyword>
<evidence type="ECO:0000256" key="10">
    <source>
        <dbReference type="ARBA" id="ARBA00071236"/>
    </source>
</evidence>
<feature type="compositionally biased region" description="Basic residues" evidence="16">
    <location>
        <begin position="542"/>
        <end position="556"/>
    </location>
</feature>
<keyword evidence="8" id="KW-0805">Transcription regulation</keyword>
<dbReference type="Pfam" id="PF00097">
    <property type="entry name" value="zf-C3HC4"/>
    <property type="match status" value="1"/>
</dbReference>
<feature type="compositionally biased region" description="Basic residues" evidence="16">
    <location>
        <begin position="496"/>
        <end position="513"/>
    </location>
</feature>
<feature type="region of interest" description="Disordered" evidence="16">
    <location>
        <begin position="1"/>
        <end position="37"/>
    </location>
</feature>
<dbReference type="PROSITE" id="PS00518">
    <property type="entry name" value="ZF_RING_1"/>
    <property type="match status" value="1"/>
</dbReference>
<feature type="compositionally biased region" description="Low complexity" evidence="16">
    <location>
        <begin position="474"/>
        <end position="486"/>
    </location>
</feature>
<feature type="compositionally biased region" description="Low complexity" evidence="16">
    <location>
        <begin position="638"/>
        <end position="649"/>
    </location>
</feature>
<feature type="compositionally biased region" description="Polar residues" evidence="16">
    <location>
        <begin position="1"/>
        <end position="15"/>
    </location>
</feature>
<protein>
    <recommendedName>
        <fullName evidence="10">E3 ubiquitin-protein ligase Topors</fullName>
        <ecNumber evidence="2">2.3.2.27</ecNumber>
    </recommendedName>
    <alternativeName>
        <fullName evidence="11">RING-type E3 ubiquitin transferase Topors</fullName>
    </alternativeName>
    <alternativeName>
        <fullName evidence="13">SUMO1-protein E3 ligase Topors</fullName>
    </alternativeName>
    <alternativeName>
        <fullName evidence="12">Topoisomerase I-binding RING finger protein</fullName>
    </alternativeName>
    <alternativeName>
        <fullName evidence="14">Topoisomerase I-binding arginine/serine-rich protein</fullName>
    </alternativeName>
</protein>
<dbReference type="Proteomes" id="UP001378592">
    <property type="component" value="Unassembled WGS sequence"/>
</dbReference>
<evidence type="ECO:0000256" key="4">
    <source>
        <dbReference type="ARBA" id="ARBA00022723"/>
    </source>
</evidence>
<dbReference type="InterPro" id="IPR001841">
    <property type="entry name" value="Znf_RING"/>
</dbReference>
<dbReference type="GO" id="GO:0000209">
    <property type="term" value="P:protein polyubiquitination"/>
    <property type="evidence" value="ECO:0007669"/>
    <property type="project" value="TreeGrafter"/>
</dbReference>
<name>A0AAN9W1X5_9ORTH</name>
<dbReference type="EMBL" id="JAZDUA010000027">
    <property type="protein sequence ID" value="KAK7872257.1"/>
    <property type="molecule type" value="Genomic_DNA"/>
</dbReference>
<evidence type="ECO:0000256" key="7">
    <source>
        <dbReference type="ARBA" id="ARBA00022833"/>
    </source>
</evidence>
<evidence type="ECO:0000259" key="17">
    <source>
        <dbReference type="PROSITE" id="PS50089"/>
    </source>
</evidence>
<evidence type="ECO:0000256" key="15">
    <source>
        <dbReference type="PROSITE-ProRule" id="PRU00175"/>
    </source>
</evidence>
<evidence type="ECO:0000256" key="9">
    <source>
        <dbReference type="ARBA" id="ARBA00023163"/>
    </source>
</evidence>
<dbReference type="GO" id="GO:0008270">
    <property type="term" value="F:zinc ion binding"/>
    <property type="evidence" value="ECO:0007669"/>
    <property type="project" value="UniProtKB-KW"/>
</dbReference>
<evidence type="ECO:0000313" key="18">
    <source>
        <dbReference type="EMBL" id="KAK7872257.1"/>
    </source>
</evidence>
<dbReference type="Pfam" id="PF26084">
    <property type="entry name" value="PWI_Topors"/>
    <property type="match status" value="1"/>
</dbReference>
<evidence type="ECO:0000256" key="13">
    <source>
        <dbReference type="ARBA" id="ARBA00079040"/>
    </source>
</evidence>